<dbReference type="Gene3D" id="3.50.50.60">
    <property type="entry name" value="FAD/NAD(P)-binding domain"/>
    <property type="match status" value="1"/>
</dbReference>
<organism evidence="6 7">
    <name type="scientific">Lactiplantibacillus mudanjiangensis</name>
    <dbReference type="NCBI Taxonomy" id="1296538"/>
    <lineage>
        <taxon>Bacteria</taxon>
        <taxon>Bacillati</taxon>
        <taxon>Bacillota</taxon>
        <taxon>Bacilli</taxon>
        <taxon>Lactobacillales</taxon>
        <taxon>Lactobacillaceae</taxon>
        <taxon>Lactiplantibacillus</taxon>
    </lineage>
</organism>
<evidence type="ECO:0000256" key="4">
    <source>
        <dbReference type="ARBA" id="ARBA00023002"/>
    </source>
</evidence>
<dbReference type="GO" id="GO:0033765">
    <property type="term" value="F:steroid dehydrogenase activity, acting on the CH-CH group of donors"/>
    <property type="evidence" value="ECO:0007669"/>
    <property type="project" value="UniProtKB-ARBA"/>
</dbReference>
<sequence length="488" mass="53870">MTQLNTDIVVVGAGASGIGAALSAVENGVQVILLEKGTKFGGAGMFGAQGLFAAGSHLQQAAHIDYSPTAAYQEMMAYTHYRSNTRLTKAIIDKSADTIDWLAKNGLKTELVNNTQEVHQDHPRVYHQYLDKFAGFQRLMERFISFGGQLFTQTSIISLDYQDGTIKQVLIDHNGIQQPINCTKVIFADGGFVGNTKMVDHYLKINSENLYSMGERKATGDGIQLLNQLNADTSGLGTFENHAASVVSKADPKWHNNTIFSLTNLPFLWINRRGQRFVNEDIVYDFALWGNSTYTNGGYYYFVLDQATISYLKTNQLNWTDSFERTFKTLSHDPMTHTVGPFSEIESDLKEAIDQGAAVKSETPEQLASALKIDSKTLKNTFEQYNQMINNGHDLEFNKDDSFLRFKVADGPFYAIKAQSTTLGTIGGVAVDDHLHVLDKDGLIMTNLYATGNNASGMYDTSYPTLEGISCAFAWNSGRIAGEDAAKH</sequence>
<dbReference type="Gene3D" id="3.90.700.10">
    <property type="entry name" value="Succinate dehydrogenase/fumarate reductase flavoprotein, catalytic domain"/>
    <property type="match status" value="1"/>
</dbReference>
<evidence type="ECO:0000256" key="3">
    <source>
        <dbReference type="ARBA" id="ARBA00022827"/>
    </source>
</evidence>
<keyword evidence="3" id="KW-0274">FAD</keyword>
<evidence type="ECO:0000256" key="1">
    <source>
        <dbReference type="ARBA" id="ARBA00001974"/>
    </source>
</evidence>
<dbReference type="GO" id="GO:0008202">
    <property type="term" value="P:steroid metabolic process"/>
    <property type="evidence" value="ECO:0007669"/>
    <property type="project" value="UniProtKB-ARBA"/>
</dbReference>
<dbReference type="SUPFAM" id="SSF56425">
    <property type="entry name" value="Succinate dehydrogenase/fumarate reductase flavoprotein, catalytic domain"/>
    <property type="match status" value="1"/>
</dbReference>
<keyword evidence="7" id="KW-1185">Reference proteome</keyword>
<evidence type="ECO:0000259" key="5">
    <source>
        <dbReference type="Pfam" id="PF00890"/>
    </source>
</evidence>
<dbReference type="Proteomes" id="UP000289996">
    <property type="component" value="Unassembled WGS sequence"/>
</dbReference>
<name>A0A660DZ96_9LACO</name>
<dbReference type="EMBL" id="UYIG01000001">
    <property type="protein sequence ID" value="VDG26846.1"/>
    <property type="molecule type" value="Genomic_DNA"/>
</dbReference>
<keyword evidence="4" id="KW-0560">Oxidoreductase</keyword>
<keyword evidence="2" id="KW-0285">Flavoprotein</keyword>
<dbReference type="Pfam" id="PF00890">
    <property type="entry name" value="FAD_binding_2"/>
    <property type="match status" value="1"/>
</dbReference>
<comment type="cofactor">
    <cofactor evidence="1">
        <name>FAD</name>
        <dbReference type="ChEBI" id="CHEBI:57692"/>
    </cofactor>
</comment>
<feature type="domain" description="FAD-dependent oxidoreductase 2 FAD-binding" evidence="5">
    <location>
        <begin position="7"/>
        <end position="464"/>
    </location>
</feature>
<dbReference type="InterPro" id="IPR003953">
    <property type="entry name" value="FAD-dep_OxRdtase_2_FAD-bd"/>
</dbReference>
<dbReference type="PANTHER" id="PTHR43400">
    <property type="entry name" value="FUMARATE REDUCTASE"/>
    <property type="match status" value="1"/>
</dbReference>
<gene>
    <name evidence="6" type="ORF">MUDAN_MDHGFNIF_00246</name>
</gene>
<dbReference type="OrthoDB" id="9806724at2"/>
<evidence type="ECO:0000313" key="6">
    <source>
        <dbReference type="EMBL" id="VDG26846.1"/>
    </source>
</evidence>
<dbReference type="InterPro" id="IPR027477">
    <property type="entry name" value="Succ_DH/fumarate_Rdtase_cat_sf"/>
</dbReference>
<dbReference type="PANTHER" id="PTHR43400:SF10">
    <property type="entry name" value="3-OXOSTEROID 1-DEHYDROGENASE"/>
    <property type="match status" value="1"/>
</dbReference>
<dbReference type="RefSeq" id="WP_130847820.1">
    <property type="nucleotide sequence ID" value="NZ_UYIE01000152.1"/>
</dbReference>
<dbReference type="InterPro" id="IPR036188">
    <property type="entry name" value="FAD/NAD-bd_sf"/>
</dbReference>
<dbReference type="AlphaFoldDB" id="A0A660DZ96"/>
<dbReference type="SUPFAM" id="SSF51905">
    <property type="entry name" value="FAD/NAD(P)-binding domain"/>
    <property type="match status" value="1"/>
</dbReference>
<proteinExistence type="predicted"/>
<reference evidence="6 7" key="1">
    <citation type="submission" date="2018-11" db="EMBL/GenBank/DDBJ databases">
        <authorList>
            <person name="Wuyts S."/>
        </authorList>
    </citation>
    <scope>NUCLEOTIDE SEQUENCE [LARGE SCALE GENOMIC DNA]</scope>
    <source>
        <strain evidence="6">Lactobacillus mudanjiangensis AMBF249</strain>
    </source>
</reference>
<protein>
    <submittedName>
        <fullName evidence="6">Fumarate reductase [Lactobacillus pentosus]</fullName>
    </submittedName>
</protein>
<dbReference type="InterPro" id="IPR050315">
    <property type="entry name" value="FAD-oxidoreductase_2"/>
</dbReference>
<evidence type="ECO:0000256" key="2">
    <source>
        <dbReference type="ARBA" id="ARBA00022630"/>
    </source>
</evidence>
<evidence type="ECO:0000313" key="7">
    <source>
        <dbReference type="Proteomes" id="UP000289996"/>
    </source>
</evidence>
<accession>A0A660DZ96</accession>